<reference evidence="3" key="1">
    <citation type="submission" date="2022-10" db="EMBL/GenBank/DDBJ databases">
        <title>Completed Genome Sequence of two octocoral isolated bacterium, Endozoicomonas euniceicola EF212T and Endozoicomonas gorgoniicola PS125T.</title>
        <authorList>
            <person name="Chiou Y.-J."/>
            <person name="Chen Y.-H."/>
        </authorList>
    </citation>
    <scope>NUCLEOTIDE SEQUENCE</scope>
    <source>
        <strain evidence="3">EF212</strain>
    </source>
</reference>
<dbReference type="Gene3D" id="1.10.287.470">
    <property type="entry name" value="Helix hairpin bin"/>
    <property type="match status" value="1"/>
</dbReference>
<name>A0ABY6GTM8_9GAMM</name>
<keyword evidence="2" id="KW-1133">Transmembrane helix</keyword>
<evidence type="ECO:0000313" key="4">
    <source>
        <dbReference type="Proteomes" id="UP001163255"/>
    </source>
</evidence>
<accession>A0ABY6GTM8</accession>
<dbReference type="EMBL" id="CP103300">
    <property type="protein sequence ID" value="UYM16132.1"/>
    <property type="molecule type" value="Genomic_DNA"/>
</dbReference>
<evidence type="ECO:0000256" key="2">
    <source>
        <dbReference type="SAM" id="Phobius"/>
    </source>
</evidence>
<dbReference type="PANTHER" id="PTHR30469">
    <property type="entry name" value="MULTIDRUG RESISTANCE PROTEIN MDTA"/>
    <property type="match status" value="1"/>
</dbReference>
<evidence type="ECO:0000256" key="1">
    <source>
        <dbReference type="ARBA" id="ARBA00009477"/>
    </source>
</evidence>
<feature type="transmembrane region" description="Helical" evidence="2">
    <location>
        <begin position="23"/>
        <end position="41"/>
    </location>
</feature>
<organism evidence="3 4">
    <name type="scientific">Endozoicomonas euniceicola</name>
    <dbReference type="NCBI Taxonomy" id="1234143"/>
    <lineage>
        <taxon>Bacteria</taxon>
        <taxon>Pseudomonadati</taxon>
        <taxon>Pseudomonadota</taxon>
        <taxon>Gammaproteobacteria</taxon>
        <taxon>Oceanospirillales</taxon>
        <taxon>Endozoicomonadaceae</taxon>
        <taxon>Endozoicomonas</taxon>
    </lineage>
</organism>
<evidence type="ECO:0000313" key="3">
    <source>
        <dbReference type="EMBL" id="UYM16132.1"/>
    </source>
</evidence>
<comment type="similarity">
    <text evidence="1">Belongs to the membrane fusion protein (MFP) (TC 8.A.1) family.</text>
</comment>
<dbReference type="PANTHER" id="PTHR30469:SF15">
    <property type="entry name" value="HLYD FAMILY OF SECRETION PROTEINS"/>
    <property type="match status" value="1"/>
</dbReference>
<keyword evidence="2" id="KW-0812">Transmembrane</keyword>
<dbReference type="SUPFAM" id="SSF111369">
    <property type="entry name" value="HlyD-like secretion proteins"/>
    <property type="match status" value="1"/>
</dbReference>
<dbReference type="Gene3D" id="2.40.50.100">
    <property type="match status" value="1"/>
</dbReference>
<dbReference type="RefSeq" id="WP_262598437.1">
    <property type="nucleotide sequence ID" value="NZ_CP103300.1"/>
</dbReference>
<keyword evidence="2" id="KW-0472">Membrane</keyword>
<sequence length="317" mass="35133">MPDAIHQQTIDQKTSCQKNGHKWIAAGSLLTVVLSILYVFSNSSGNELPPSPSTTENRALVSIVSAKPDTYRSVIESRGEVLPLWQTRLKAEVNGQIIHLSEQLRQGVPLTKGDTLITLENSYYQTQLARATSQLATARVNLTKAEKKARQSPVDWKRTGISKQPDELVLHIPQLKAAKAAFKAAEAEVQRSQVQLQQTVITMPYNGVVIDRKVSLGDAVQQGDELAVIYGLEKAIIPVALDQQQWQQMPEQWQGKIATLSDPFAGQTWSARMVRSSITFNRQTRLRTVFLEVDQPLALTPALMPGRYLSVQIEGKG</sequence>
<dbReference type="Gene3D" id="2.40.30.170">
    <property type="match status" value="1"/>
</dbReference>
<protein>
    <submittedName>
        <fullName evidence="3">Efflux RND transporter periplasmic adaptor subunit</fullName>
    </submittedName>
</protein>
<proteinExistence type="inferred from homology"/>
<keyword evidence="4" id="KW-1185">Reference proteome</keyword>
<dbReference type="Proteomes" id="UP001163255">
    <property type="component" value="Chromosome"/>
</dbReference>
<dbReference type="NCBIfam" id="TIGR01730">
    <property type="entry name" value="RND_mfp"/>
    <property type="match status" value="1"/>
</dbReference>
<gene>
    <name evidence="3" type="ORF">NX720_25590</name>
</gene>
<dbReference type="InterPro" id="IPR006143">
    <property type="entry name" value="RND_pump_MFP"/>
</dbReference>